<evidence type="ECO:0000313" key="2">
    <source>
        <dbReference type="EMBL" id="AQQ09599.1"/>
    </source>
</evidence>
<sequence length="318" mass="33941">MRVYSGIDLGGTNVKVGFIDDNFRLLCKSSIQTKPEMGPENVFDRVAAEHNRLASENGFPLEDICIAGMGLPGPANLSEGILINPPNLPGFENCPVRDICSKKLGRRVVIENDANAACWAEYECGKGEQSEDIAFVTLGTGVGGGLVCDGHLLHGFKESAAEVGHIIIYPDGRLCGCGQRGCAEAYASASNTAARAEEYVKSGAASSLSEYDQITSEAVFQEAQKGDRLALSVVEETAKVLALLAVNVQNTTNPERVIFAGGMIKAGDFLLDKIKFYFDKYCWPSRKGETDLAFSTLGTESGMIGAAAVARRHYLAGN</sequence>
<comment type="similarity">
    <text evidence="1">Belongs to the ROK (NagC/XylR) family.</text>
</comment>
<dbReference type="AlphaFoldDB" id="A0A1Q2HQ60"/>
<dbReference type="STRING" id="1940790.L21SP3_01407"/>
<dbReference type="PANTHER" id="PTHR18964">
    <property type="entry name" value="ROK (REPRESSOR, ORF, KINASE) FAMILY"/>
    <property type="match status" value="1"/>
</dbReference>
<dbReference type="Proteomes" id="UP000188273">
    <property type="component" value="Chromosome"/>
</dbReference>
<dbReference type="Pfam" id="PF00480">
    <property type="entry name" value="ROK"/>
    <property type="match status" value="1"/>
</dbReference>
<keyword evidence="3" id="KW-1185">Reference proteome</keyword>
<dbReference type="Gene3D" id="3.30.420.40">
    <property type="match status" value="2"/>
</dbReference>
<protein>
    <submittedName>
        <fullName evidence="2">Glucokinase</fullName>
        <ecNumber evidence="2">2.7.1.2</ecNumber>
    </submittedName>
</protein>
<dbReference type="SUPFAM" id="SSF53067">
    <property type="entry name" value="Actin-like ATPase domain"/>
    <property type="match status" value="1"/>
</dbReference>
<dbReference type="KEGG" id="pbu:L21SP3_01407"/>
<dbReference type="RefSeq" id="WP_077540183.1">
    <property type="nucleotide sequence ID" value="NZ_CP019633.1"/>
</dbReference>
<keyword evidence="2" id="KW-0808">Transferase</keyword>
<dbReference type="GO" id="GO:0004340">
    <property type="term" value="F:glucokinase activity"/>
    <property type="evidence" value="ECO:0007669"/>
    <property type="project" value="UniProtKB-EC"/>
</dbReference>
<name>A0A1Q2HQ60_9BACT</name>
<dbReference type="OrthoDB" id="9795247at2"/>
<reference evidence="3" key="1">
    <citation type="submission" date="2017-02" db="EMBL/GenBank/DDBJ databases">
        <title>Comparative genomics and description of representatives of a novel lineage of planctomycetes thriving in anoxic sediments.</title>
        <authorList>
            <person name="Spring S."/>
            <person name="Bunk B."/>
            <person name="Sproer C."/>
            <person name="Klenk H.-P."/>
        </authorList>
    </citation>
    <scope>NUCLEOTIDE SEQUENCE [LARGE SCALE GENOMIC DNA]</scope>
    <source>
        <strain evidence="3">L21-RPul-D3</strain>
    </source>
</reference>
<dbReference type="EC" id="2.7.1.2" evidence="2"/>
<dbReference type="PROSITE" id="PS01125">
    <property type="entry name" value="ROK"/>
    <property type="match status" value="1"/>
</dbReference>
<keyword evidence="2" id="KW-0418">Kinase</keyword>
<proteinExistence type="inferred from homology"/>
<accession>A0A1Q2HQ60</accession>
<dbReference type="InterPro" id="IPR043129">
    <property type="entry name" value="ATPase_NBD"/>
</dbReference>
<dbReference type="InterPro" id="IPR000600">
    <property type="entry name" value="ROK"/>
</dbReference>
<dbReference type="PANTHER" id="PTHR18964:SF149">
    <property type="entry name" value="BIFUNCTIONAL UDP-N-ACETYLGLUCOSAMINE 2-EPIMERASE_N-ACETYLMANNOSAMINE KINASE"/>
    <property type="match status" value="1"/>
</dbReference>
<evidence type="ECO:0000256" key="1">
    <source>
        <dbReference type="ARBA" id="ARBA00006479"/>
    </source>
</evidence>
<organism evidence="2 3">
    <name type="scientific">Sedimentisphaera cyanobacteriorum</name>
    <dbReference type="NCBI Taxonomy" id="1940790"/>
    <lineage>
        <taxon>Bacteria</taxon>
        <taxon>Pseudomonadati</taxon>
        <taxon>Planctomycetota</taxon>
        <taxon>Phycisphaerae</taxon>
        <taxon>Sedimentisphaerales</taxon>
        <taxon>Sedimentisphaeraceae</taxon>
        <taxon>Sedimentisphaera</taxon>
    </lineage>
</organism>
<dbReference type="EMBL" id="CP019633">
    <property type="protein sequence ID" value="AQQ09599.1"/>
    <property type="molecule type" value="Genomic_DNA"/>
</dbReference>
<gene>
    <name evidence="2" type="primary">glcK_2</name>
    <name evidence="2" type="ORF">L21SP3_01407</name>
</gene>
<evidence type="ECO:0000313" key="3">
    <source>
        <dbReference type="Proteomes" id="UP000188273"/>
    </source>
</evidence>
<dbReference type="InterPro" id="IPR049874">
    <property type="entry name" value="ROK_cs"/>
</dbReference>